<dbReference type="InterPro" id="IPR014729">
    <property type="entry name" value="Rossmann-like_a/b/a_fold"/>
</dbReference>
<organism evidence="2 3">
    <name type="scientific">Williamsia sterculiae</name>
    <dbReference type="NCBI Taxonomy" id="1344003"/>
    <lineage>
        <taxon>Bacteria</taxon>
        <taxon>Bacillati</taxon>
        <taxon>Actinomycetota</taxon>
        <taxon>Actinomycetes</taxon>
        <taxon>Mycobacteriales</taxon>
        <taxon>Nocardiaceae</taxon>
        <taxon>Williamsia</taxon>
    </lineage>
</organism>
<dbReference type="InterPro" id="IPR003848">
    <property type="entry name" value="DUF218"/>
</dbReference>
<dbReference type="Gene3D" id="3.40.50.620">
    <property type="entry name" value="HUPs"/>
    <property type="match status" value="1"/>
</dbReference>
<evidence type="ECO:0000313" key="3">
    <source>
        <dbReference type="Proteomes" id="UP000186218"/>
    </source>
</evidence>
<dbReference type="GO" id="GO:0043164">
    <property type="term" value="P:Gram-negative-bacterium-type cell wall biogenesis"/>
    <property type="evidence" value="ECO:0007669"/>
    <property type="project" value="TreeGrafter"/>
</dbReference>
<dbReference type="OrthoDB" id="3289889at2"/>
<dbReference type="GO" id="GO:0000270">
    <property type="term" value="P:peptidoglycan metabolic process"/>
    <property type="evidence" value="ECO:0007669"/>
    <property type="project" value="TreeGrafter"/>
</dbReference>
<protein>
    <submittedName>
        <fullName evidence="2">DUF218 domain-containing protein</fullName>
    </submittedName>
</protein>
<dbReference type="PANTHER" id="PTHR30336">
    <property type="entry name" value="INNER MEMBRANE PROTEIN, PROBABLE PERMEASE"/>
    <property type="match status" value="1"/>
</dbReference>
<evidence type="ECO:0000313" key="2">
    <source>
        <dbReference type="EMBL" id="SIR87809.1"/>
    </source>
</evidence>
<proteinExistence type="predicted"/>
<dbReference type="PANTHER" id="PTHR30336:SF4">
    <property type="entry name" value="ENVELOPE BIOGENESIS FACTOR ELYC"/>
    <property type="match status" value="1"/>
</dbReference>
<dbReference type="STRING" id="1344003.SAMN05445060_1344"/>
<dbReference type="CDD" id="cd06259">
    <property type="entry name" value="YdcF-like"/>
    <property type="match status" value="1"/>
</dbReference>
<evidence type="ECO:0000259" key="1">
    <source>
        <dbReference type="Pfam" id="PF02698"/>
    </source>
</evidence>
<dbReference type="GO" id="GO:0005886">
    <property type="term" value="C:plasma membrane"/>
    <property type="evidence" value="ECO:0007669"/>
    <property type="project" value="TreeGrafter"/>
</dbReference>
<dbReference type="Proteomes" id="UP000186218">
    <property type="component" value="Unassembled WGS sequence"/>
</dbReference>
<name>A0A1N7EIJ2_9NOCA</name>
<dbReference type="Pfam" id="PF02698">
    <property type="entry name" value="DUF218"/>
    <property type="match status" value="1"/>
</dbReference>
<keyword evidence="3" id="KW-1185">Reference proteome</keyword>
<reference evidence="2 3" key="1">
    <citation type="submission" date="2017-01" db="EMBL/GenBank/DDBJ databases">
        <authorList>
            <person name="Mah S.A."/>
            <person name="Swanson W.J."/>
            <person name="Moy G.W."/>
            <person name="Vacquier V.D."/>
        </authorList>
    </citation>
    <scope>NUCLEOTIDE SEQUENCE [LARGE SCALE GENOMIC DNA]</scope>
    <source>
        <strain evidence="2 3">CPCC 203464</strain>
    </source>
</reference>
<sequence>MSRTTRRGSPTISLIRRLTFLLATTVVVTLIATGVAAAPASAAPPSAALYATAKRALAAGNGPAATAALGTLLATDPTNAKALALRAVSADFGYDFVTKTDSLNRLTTVDSALRGRVDRMLNTVADVALRPPNPFPAVVGPGTAIVILGYGLLPNGAMRPELVGRLEAGLVQALMAPASPIIVTGGNPHNGITEAAAMKAWLAGHLVPTGRIHAESKAPSTVGNAIDSTALMRTIGASNAVLVSDPDHVRRATVDFITAGTAVVGAMSTLNGYFQQVLPVLPKSEQRSMYVDGASVLGL</sequence>
<dbReference type="AlphaFoldDB" id="A0A1N7EIJ2"/>
<feature type="domain" description="DUF218" evidence="1">
    <location>
        <begin position="144"/>
        <end position="281"/>
    </location>
</feature>
<accession>A0A1N7EIJ2</accession>
<dbReference type="EMBL" id="FTNT01000003">
    <property type="protein sequence ID" value="SIR87809.1"/>
    <property type="molecule type" value="Genomic_DNA"/>
</dbReference>
<dbReference type="InterPro" id="IPR051599">
    <property type="entry name" value="Cell_Envelope_Assoc"/>
</dbReference>
<gene>
    <name evidence="2" type="ORF">SAMN05445060_1344</name>
</gene>
<dbReference type="RefSeq" id="WP_083709387.1">
    <property type="nucleotide sequence ID" value="NZ_FTNT01000003.1"/>
</dbReference>